<feature type="transmembrane region" description="Helical" evidence="5">
    <location>
        <begin position="247"/>
        <end position="268"/>
    </location>
</feature>
<evidence type="ECO:0000256" key="4">
    <source>
        <dbReference type="ARBA" id="ARBA00023136"/>
    </source>
</evidence>
<dbReference type="InterPro" id="IPR037185">
    <property type="entry name" value="EmrE-like"/>
</dbReference>
<proteinExistence type="predicted"/>
<protein>
    <recommendedName>
        <fullName evidence="9">EamA domain-containing protein</fullName>
    </recommendedName>
</protein>
<dbReference type="RefSeq" id="XP_005777708.1">
    <property type="nucleotide sequence ID" value="XM_005777651.1"/>
</dbReference>
<evidence type="ECO:0000313" key="7">
    <source>
        <dbReference type="EnsemblProtists" id="EOD25279"/>
    </source>
</evidence>
<reference evidence="8" key="1">
    <citation type="journal article" date="2013" name="Nature">
        <title>Pan genome of the phytoplankton Emiliania underpins its global distribution.</title>
        <authorList>
            <person name="Read B.A."/>
            <person name="Kegel J."/>
            <person name="Klute M.J."/>
            <person name="Kuo A."/>
            <person name="Lefebvre S.C."/>
            <person name="Maumus F."/>
            <person name="Mayer C."/>
            <person name="Miller J."/>
            <person name="Monier A."/>
            <person name="Salamov A."/>
            <person name="Young J."/>
            <person name="Aguilar M."/>
            <person name="Claverie J.M."/>
            <person name="Frickenhaus S."/>
            <person name="Gonzalez K."/>
            <person name="Herman E.K."/>
            <person name="Lin Y.C."/>
            <person name="Napier J."/>
            <person name="Ogata H."/>
            <person name="Sarno A.F."/>
            <person name="Shmutz J."/>
            <person name="Schroeder D."/>
            <person name="de Vargas C."/>
            <person name="Verret F."/>
            <person name="von Dassow P."/>
            <person name="Valentin K."/>
            <person name="Van de Peer Y."/>
            <person name="Wheeler G."/>
            <person name="Dacks J.B."/>
            <person name="Delwiche C.F."/>
            <person name="Dyhrman S.T."/>
            <person name="Glockner G."/>
            <person name="John U."/>
            <person name="Richards T."/>
            <person name="Worden A.Z."/>
            <person name="Zhang X."/>
            <person name="Grigoriev I.V."/>
            <person name="Allen A.E."/>
            <person name="Bidle K."/>
            <person name="Borodovsky M."/>
            <person name="Bowler C."/>
            <person name="Brownlee C."/>
            <person name="Cock J.M."/>
            <person name="Elias M."/>
            <person name="Gladyshev V.N."/>
            <person name="Groth M."/>
            <person name="Guda C."/>
            <person name="Hadaegh A."/>
            <person name="Iglesias-Rodriguez M.D."/>
            <person name="Jenkins J."/>
            <person name="Jones B.M."/>
            <person name="Lawson T."/>
            <person name="Leese F."/>
            <person name="Lindquist E."/>
            <person name="Lobanov A."/>
            <person name="Lomsadze A."/>
            <person name="Malik S.B."/>
            <person name="Marsh M.E."/>
            <person name="Mackinder L."/>
            <person name="Mock T."/>
            <person name="Mueller-Roeber B."/>
            <person name="Pagarete A."/>
            <person name="Parker M."/>
            <person name="Probert I."/>
            <person name="Quesneville H."/>
            <person name="Raines C."/>
            <person name="Rensing S.A."/>
            <person name="Riano-Pachon D.M."/>
            <person name="Richier S."/>
            <person name="Rokitta S."/>
            <person name="Shiraiwa Y."/>
            <person name="Soanes D.M."/>
            <person name="van der Giezen M."/>
            <person name="Wahlund T.M."/>
            <person name="Williams B."/>
            <person name="Wilson W."/>
            <person name="Wolfe G."/>
            <person name="Wurch L.L."/>
        </authorList>
    </citation>
    <scope>NUCLEOTIDE SEQUENCE</scope>
</reference>
<name>A0A0D3JP44_EMIH1</name>
<dbReference type="Proteomes" id="UP000013827">
    <property type="component" value="Unassembled WGS sequence"/>
</dbReference>
<keyword evidence="8" id="KW-1185">Reference proteome</keyword>
<feature type="transmembrane region" description="Helical" evidence="5">
    <location>
        <begin position="211"/>
        <end position="227"/>
    </location>
</feature>
<dbReference type="PaxDb" id="2903-EOD25279"/>
<keyword evidence="3 5" id="KW-1133">Transmembrane helix</keyword>
<comment type="subcellular location">
    <subcellularLocation>
        <location evidence="1">Membrane</location>
        <topology evidence="1">Multi-pass membrane protein</topology>
    </subcellularLocation>
</comment>
<dbReference type="KEGG" id="ehx:EMIHUDRAFT_457606"/>
<dbReference type="InterPro" id="IPR008521">
    <property type="entry name" value="Mg_trans_NIPA"/>
</dbReference>
<evidence type="ECO:0000256" key="5">
    <source>
        <dbReference type="SAM" id="Phobius"/>
    </source>
</evidence>
<dbReference type="GO" id="GO:0015095">
    <property type="term" value="F:magnesium ion transmembrane transporter activity"/>
    <property type="evidence" value="ECO:0007669"/>
    <property type="project" value="InterPro"/>
</dbReference>
<evidence type="ECO:0000256" key="2">
    <source>
        <dbReference type="ARBA" id="ARBA00022692"/>
    </source>
</evidence>
<evidence type="ECO:0000256" key="6">
    <source>
        <dbReference type="SAM" id="SignalP"/>
    </source>
</evidence>
<reference evidence="7" key="2">
    <citation type="submission" date="2024-10" db="UniProtKB">
        <authorList>
            <consortium name="EnsemblProtists"/>
        </authorList>
    </citation>
    <scope>IDENTIFICATION</scope>
</reference>
<feature type="transmembrane region" description="Helical" evidence="5">
    <location>
        <begin position="97"/>
        <end position="117"/>
    </location>
</feature>
<accession>A0A0D3JP44</accession>
<evidence type="ECO:0008006" key="9">
    <source>
        <dbReference type="Google" id="ProtNLM"/>
    </source>
</evidence>
<evidence type="ECO:0000256" key="3">
    <source>
        <dbReference type="ARBA" id="ARBA00022989"/>
    </source>
</evidence>
<evidence type="ECO:0000256" key="1">
    <source>
        <dbReference type="ARBA" id="ARBA00004141"/>
    </source>
</evidence>
<dbReference type="PANTHER" id="PTHR12570">
    <property type="match status" value="1"/>
</dbReference>
<feature type="chain" id="PRO_5044291496" description="EamA domain-containing protein" evidence="6">
    <location>
        <begin position="16"/>
        <end position="376"/>
    </location>
</feature>
<feature type="signal peptide" evidence="6">
    <location>
        <begin position="1"/>
        <end position="15"/>
    </location>
</feature>
<sequence length="376" mass="37765">MALTVSLALLAKALGATPRREGRGYSVRTGLLARARSRGFASPSASVEADASLSVRNFGLNDFENAKKERPAGGPCRLHSTSTSWQSCAYEIDGSGGAIGIALCLLSVLLLAIGITIQKYALTFIEPHVLLGDCCGTQSIRGPLARVPRTHAIWLAGLTVYFGGNGVFVLALAFTPASLAAALMATIVVANAALSRCVLHEELRRCDYHGGALILGGIAVTGWYAPAEVVSYDAPALARLLSPTSNPFGFGYLLVLVLSVTALAVLVVRHEAAHRADIQPLRAATPAAADAFGEGGACSCRGEPAACSPSTLESGRCPAATAIALSATPASAPAATALSAAAPSASAPSAAAIAAAAAAVPRPSSAAAAAAASPAS</sequence>
<feature type="transmembrane region" description="Helical" evidence="5">
    <location>
        <begin position="152"/>
        <end position="174"/>
    </location>
</feature>
<dbReference type="HOGENOM" id="CLU_736908_0_0_1"/>
<organism evidence="7 8">
    <name type="scientific">Emiliania huxleyi (strain CCMP1516)</name>
    <dbReference type="NCBI Taxonomy" id="280463"/>
    <lineage>
        <taxon>Eukaryota</taxon>
        <taxon>Haptista</taxon>
        <taxon>Haptophyta</taxon>
        <taxon>Prymnesiophyceae</taxon>
        <taxon>Isochrysidales</taxon>
        <taxon>Noelaerhabdaceae</taxon>
        <taxon>Emiliania</taxon>
    </lineage>
</organism>
<keyword evidence="4 5" id="KW-0472">Membrane</keyword>
<keyword evidence="2 5" id="KW-0812">Transmembrane</keyword>
<keyword evidence="6" id="KW-0732">Signal</keyword>
<dbReference type="AlphaFoldDB" id="A0A0D3JP44"/>
<feature type="transmembrane region" description="Helical" evidence="5">
    <location>
        <begin position="180"/>
        <end position="199"/>
    </location>
</feature>
<evidence type="ECO:0000313" key="8">
    <source>
        <dbReference type="Proteomes" id="UP000013827"/>
    </source>
</evidence>
<dbReference type="GO" id="GO:0016020">
    <property type="term" value="C:membrane"/>
    <property type="evidence" value="ECO:0007669"/>
    <property type="project" value="UniProtKB-SubCell"/>
</dbReference>
<dbReference type="EnsemblProtists" id="EOD25279">
    <property type="protein sequence ID" value="EOD25279"/>
    <property type="gene ID" value="EMIHUDRAFT_457606"/>
</dbReference>
<dbReference type="SUPFAM" id="SSF103481">
    <property type="entry name" value="Multidrug resistance efflux transporter EmrE"/>
    <property type="match status" value="1"/>
</dbReference>
<dbReference type="Pfam" id="PF05653">
    <property type="entry name" value="Mg_trans_NIPA"/>
    <property type="match status" value="1"/>
</dbReference>
<dbReference type="GeneID" id="17270824"/>